<dbReference type="InterPro" id="IPR017900">
    <property type="entry name" value="4Fe4S_Fe_S_CS"/>
</dbReference>
<dbReference type="InterPro" id="IPR017896">
    <property type="entry name" value="4Fe4S_Fe-S-bd"/>
</dbReference>
<dbReference type="FunFam" id="1.10.1060.10:FF:000005">
    <property type="entry name" value="Succinate dehydrogenase iron-sulfur subunit"/>
    <property type="match status" value="1"/>
</dbReference>
<keyword evidence="11" id="KW-0411">Iron-sulfur</keyword>
<dbReference type="GO" id="GO:0009055">
    <property type="term" value="F:electron transfer activity"/>
    <property type="evidence" value="ECO:0007669"/>
    <property type="project" value="InterPro"/>
</dbReference>
<evidence type="ECO:0000256" key="1">
    <source>
        <dbReference type="ARBA" id="ARBA00001927"/>
    </source>
</evidence>
<comment type="caution">
    <text evidence="15">The sequence shown here is derived from an EMBL/GenBank/DDBJ whole genome shotgun (WGS) entry which is preliminary data.</text>
</comment>
<dbReference type="GO" id="GO:0008177">
    <property type="term" value="F:succinate dehydrogenase (quinone) activity"/>
    <property type="evidence" value="ECO:0007669"/>
    <property type="project" value="UniProtKB-EC"/>
</dbReference>
<dbReference type="GO" id="GO:0051539">
    <property type="term" value="F:4 iron, 4 sulfur cluster binding"/>
    <property type="evidence" value="ECO:0007669"/>
    <property type="project" value="UniProtKB-KW"/>
</dbReference>
<dbReference type="GO" id="GO:0051537">
    <property type="term" value="F:2 iron, 2 sulfur cluster binding"/>
    <property type="evidence" value="ECO:0007669"/>
    <property type="project" value="UniProtKB-KW"/>
</dbReference>
<dbReference type="PROSITE" id="PS51379">
    <property type="entry name" value="4FE4S_FER_2"/>
    <property type="match status" value="1"/>
</dbReference>
<dbReference type="InterPro" id="IPR025192">
    <property type="entry name" value="Succ_DH/fum_Rdtase_N"/>
</dbReference>
<evidence type="ECO:0000256" key="9">
    <source>
        <dbReference type="ARBA" id="ARBA00023002"/>
    </source>
</evidence>
<dbReference type="EC" id="1.3.5.1" evidence="4"/>
<accession>A0A372LE76</accession>
<proteinExistence type="inferred from homology"/>
<keyword evidence="9" id="KW-0560">Oxidoreductase</keyword>
<dbReference type="FunFam" id="3.10.20.30:FF:000018">
    <property type="entry name" value="Succinate dehydrogenase iron-sulfur subunit"/>
    <property type="match status" value="1"/>
</dbReference>
<dbReference type="GO" id="GO:0046872">
    <property type="term" value="F:metal ion binding"/>
    <property type="evidence" value="ECO:0007669"/>
    <property type="project" value="UniProtKB-KW"/>
</dbReference>
<dbReference type="EMBL" id="QVTE01000055">
    <property type="protein sequence ID" value="RFU64554.1"/>
    <property type="molecule type" value="Genomic_DNA"/>
</dbReference>
<dbReference type="Proteomes" id="UP000264541">
    <property type="component" value="Unassembled WGS sequence"/>
</dbReference>
<evidence type="ECO:0000256" key="2">
    <source>
        <dbReference type="ARBA" id="ARBA00001966"/>
    </source>
</evidence>
<evidence type="ECO:0000256" key="6">
    <source>
        <dbReference type="ARBA" id="ARBA00022532"/>
    </source>
</evidence>
<organism evidence="15 16">
    <name type="scientific">Peribacillus saganii</name>
    <dbReference type="NCBI Taxonomy" id="2303992"/>
    <lineage>
        <taxon>Bacteria</taxon>
        <taxon>Bacillati</taxon>
        <taxon>Bacillota</taxon>
        <taxon>Bacilli</taxon>
        <taxon>Bacillales</taxon>
        <taxon>Bacillaceae</taxon>
        <taxon>Peribacillus</taxon>
    </lineage>
</organism>
<dbReference type="RefSeq" id="WP_117328213.1">
    <property type="nucleotide sequence ID" value="NZ_QVTE01000055.1"/>
</dbReference>
<dbReference type="OrthoDB" id="9804391at2"/>
<evidence type="ECO:0000256" key="3">
    <source>
        <dbReference type="ARBA" id="ARBA00009433"/>
    </source>
</evidence>
<protein>
    <recommendedName>
        <fullName evidence="4">succinate dehydrogenase</fullName>
        <ecNumber evidence="4">1.3.5.1</ecNumber>
    </recommendedName>
</protein>
<keyword evidence="6" id="KW-0816">Tricarboxylic acid cycle</keyword>
<name>A0A372LE76_9BACI</name>
<gene>
    <name evidence="15" type="ORF">D0469_18525</name>
</gene>
<dbReference type="GO" id="GO:0022904">
    <property type="term" value="P:respiratory electron transport chain"/>
    <property type="evidence" value="ECO:0007669"/>
    <property type="project" value="TreeGrafter"/>
</dbReference>
<dbReference type="InterPro" id="IPR004489">
    <property type="entry name" value="Succ_DH/fum_Rdtase_Fe-S"/>
</dbReference>
<keyword evidence="7" id="KW-0001">2Fe-2S</keyword>
<evidence type="ECO:0000313" key="16">
    <source>
        <dbReference type="Proteomes" id="UP000264541"/>
    </source>
</evidence>
<dbReference type="InterPro" id="IPR050573">
    <property type="entry name" value="SDH/FRD_Iron-Sulfur"/>
</dbReference>
<evidence type="ECO:0000256" key="5">
    <source>
        <dbReference type="ARBA" id="ARBA00022485"/>
    </source>
</evidence>
<dbReference type="PANTHER" id="PTHR11921">
    <property type="entry name" value="SUCCINATE DEHYDROGENASE IRON-SULFUR PROTEIN"/>
    <property type="match status" value="1"/>
</dbReference>
<evidence type="ECO:0000259" key="14">
    <source>
        <dbReference type="PROSITE" id="PS51379"/>
    </source>
</evidence>
<dbReference type="Pfam" id="PF13183">
    <property type="entry name" value="Fer4_8"/>
    <property type="match status" value="1"/>
</dbReference>
<comment type="cofactor">
    <cofactor evidence="13">
        <name>[2Fe-2S] cluster</name>
        <dbReference type="ChEBI" id="CHEBI:190135"/>
    </cofactor>
</comment>
<dbReference type="NCBIfam" id="TIGR00384">
    <property type="entry name" value="dhsB"/>
    <property type="match status" value="1"/>
</dbReference>
<comment type="similarity">
    <text evidence="3">Belongs to the succinate dehydrogenase/fumarate reductase iron-sulfur protein family.</text>
</comment>
<dbReference type="GO" id="GO:0051538">
    <property type="term" value="F:3 iron, 4 sulfur cluster binding"/>
    <property type="evidence" value="ECO:0007669"/>
    <property type="project" value="UniProtKB-KW"/>
</dbReference>
<keyword evidence="10" id="KW-0408">Iron</keyword>
<reference evidence="15 16" key="1">
    <citation type="submission" date="2018-08" db="EMBL/GenBank/DDBJ databases">
        <title>Bacillus chawlae sp. nov., Bacillus glennii sp. nov., and Bacillus saganii sp. nov. Isolated from the Vehicle Assembly Building at Kennedy Space Center where the Viking Spacecraft were Assembled.</title>
        <authorList>
            <person name="Seuylemezian A."/>
            <person name="Vaishampayan P."/>
        </authorList>
    </citation>
    <scope>NUCLEOTIDE SEQUENCE [LARGE SCALE GENOMIC DNA]</scope>
    <source>
        <strain evidence="15 16">V47-23a</strain>
    </source>
</reference>
<dbReference type="PANTHER" id="PTHR11921:SF29">
    <property type="entry name" value="SUCCINATE DEHYDROGENASE [UBIQUINONE] IRON-SULFUR SUBUNIT, MITOCHONDRIAL"/>
    <property type="match status" value="1"/>
</dbReference>
<feature type="domain" description="4Fe-4S ferredoxin-type" evidence="14">
    <location>
        <begin position="149"/>
        <end position="181"/>
    </location>
</feature>
<dbReference type="SUPFAM" id="SSF54292">
    <property type="entry name" value="2Fe-2S ferredoxin-like"/>
    <property type="match status" value="1"/>
</dbReference>
<dbReference type="InterPro" id="IPR036010">
    <property type="entry name" value="2Fe-2S_ferredoxin-like_sf"/>
</dbReference>
<keyword evidence="16" id="KW-1185">Reference proteome</keyword>
<evidence type="ECO:0000256" key="7">
    <source>
        <dbReference type="ARBA" id="ARBA00022714"/>
    </source>
</evidence>
<dbReference type="PROSITE" id="PS00198">
    <property type="entry name" value="4FE4S_FER_1"/>
    <property type="match status" value="1"/>
</dbReference>
<dbReference type="NCBIfam" id="NF006391">
    <property type="entry name" value="PRK08640.1"/>
    <property type="match status" value="1"/>
</dbReference>
<evidence type="ECO:0000256" key="13">
    <source>
        <dbReference type="ARBA" id="ARBA00034078"/>
    </source>
</evidence>
<dbReference type="InterPro" id="IPR012675">
    <property type="entry name" value="Beta-grasp_dom_sf"/>
</dbReference>
<keyword evidence="5" id="KW-0004">4Fe-4S</keyword>
<evidence type="ECO:0000256" key="11">
    <source>
        <dbReference type="ARBA" id="ARBA00023014"/>
    </source>
</evidence>
<dbReference type="InterPro" id="IPR009051">
    <property type="entry name" value="Helical_ferredxn"/>
</dbReference>
<keyword evidence="8" id="KW-0479">Metal-binding</keyword>
<dbReference type="Gene3D" id="3.10.20.30">
    <property type="match status" value="1"/>
</dbReference>
<keyword evidence="12" id="KW-0003">3Fe-4S</keyword>
<dbReference type="Pfam" id="PF13085">
    <property type="entry name" value="Fer2_3"/>
    <property type="match status" value="1"/>
</dbReference>
<evidence type="ECO:0000256" key="8">
    <source>
        <dbReference type="ARBA" id="ARBA00022723"/>
    </source>
</evidence>
<evidence type="ECO:0000256" key="10">
    <source>
        <dbReference type="ARBA" id="ARBA00023004"/>
    </source>
</evidence>
<dbReference type="AlphaFoldDB" id="A0A372LE76"/>
<evidence type="ECO:0000313" key="15">
    <source>
        <dbReference type="EMBL" id="RFU64554.1"/>
    </source>
</evidence>
<dbReference type="GO" id="GO:0006099">
    <property type="term" value="P:tricarboxylic acid cycle"/>
    <property type="evidence" value="ECO:0007669"/>
    <property type="project" value="UniProtKB-KW"/>
</dbReference>
<evidence type="ECO:0000256" key="4">
    <source>
        <dbReference type="ARBA" id="ARBA00012792"/>
    </source>
</evidence>
<sequence length="253" mass="28087">MTATTVDKLVQLKVRRKDSTTGESYWEEFSVPFRTNMNVISALMEIQKNPVNAKGEKVRSVAWEYNCLEEVCGACSMRINGKVRQACSTLVDRLEQPITLEPMDTFPVEKDLVVDRSRMFNALQKIKGWVPIDGTYGLGSGPLISADHQQEAYKYSTCMTCGCCLEACPNVNSGSPFIGPQAMGQVKYFNMHPTGSLQKNERLEVVIGEEGIANCGSSQNCVQVCPKGIPLTTAIAELNRDGNRYALWSWLKK</sequence>
<comment type="cofactor">
    <cofactor evidence="1">
        <name>[3Fe-4S] cluster</name>
        <dbReference type="ChEBI" id="CHEBI:21137"/>
    </cofactor>
</comment>
<dbReference type="SUPFAM" id="SSF46548">
    <property type="entry name" value="alpha-helical ferredoxin"/>
    <property type="match status" value="1"/>
</dbReference>
<comment type="cofactor">
    <cofactor evidence="2">
        <name>[4Fe-4S] cluster</name>
        <dbReference type="ChEBI" id="CHEBI:49883"/>
    </cofactor>
</comment>
<evidence type="ECO:0000256" key="12">
    <source>
        <dbReference type="ARBA" id="ARBA00023291"/>
    </source>
</evidence>
<dbReference type="Gene3D" id="1.10.1060.10">
    <property type="entry name" value="Alpha-helical ferredoxin"/>
    <property type="match status" value="1"/>
</dbReference>